<dbReference type="InterPro" id="IPR011335">
    <property type="entry name" value="Restrct_endonuc-II-like"/>
</dbReference>
<sequence length="255" mass="29045">MWVLWKSFLPCLASVFVSLDWGKLEEVVERAVRRARSEELREVADAVRTLAEYMKTGFQETNKRIEELAKRLETHGRLLEEHGKRLEELVRAVAELGKRVEEQGRILAEHGRRLDELTKAVAELKVAMGSLGRRWGRDLERTVLEIYRDALEGKGVEPGRVEKFVYTDVDGRYLKPGASIEVDVYIHDGKMYLLEVKSHAELEDVEWFAEKAGAVEKILGRKAHRLIIVAVNIDKEALERAAQLGIDAVYGAVIE</sequence>
<dbReference type="KEGG" id="ttn:TTX_1219"/>
<dbReference type="SUPFAM" id="SSF52980">
    <property type="entry name" value="Restriction endonuclease-like"/>
    <property type="match status" value="1"/>
</dbReference>
<dbReference type="Pfam" id="PF07788">
    <property type="entry name" value="PDDEXK_10"/>
    <property type="match status" value="1"/>
</dbReference>
<protein>
    <submittedName>
        <fullName evidence="2">Uncharacterized protein</fullName>
    </submittedName>
</protein>
<evidence type="ECO:0000313" key="2">
    <source>
        <dbReference type="EMBL" id="CCC81857.1"/>
    </source>
</evidence>
<dbReference type="STRING" id="768679.TTX_1219"/>
<dbReference type="Pfam" id="PF12644">
    <property type="entry name" value="DUF3782"/>
    <property type="match status" value="1"/>
</dbReference>
<dbReference type="AlphaFoldDB" id="G4RJW2"/>
<keyword evidence="3" id="KW-1185">Reference proteome</keyword>
<evidence type="ECO:0000313" key="3">
    <source>
        <dbReference type="Proteomes" id="UP000002654"/>
    </source>
</evidence>
<reference evidence="2 3" key="1">
    <citation type="journal article" date="2011" name="PLoS ONE">
        <title>The complete genome sequence of Thermoproteus tenax: a physiologically versatile member of the Crenarchaeota.</title>
        <authorList>
            <person name="Siebers B."/>
            <person name="Zaparty M."/>
            <person name="Raddatz G."/>
            <person name="Tjaden B."/>
            <person name="Albers S.V."/>
            <person name="Bell S.D."/>
            <person name="Blombach F."/>
            <person name="Kletzin A."/>
            <person name="Kyrpides N."/>
            <person name="Lanz C."/>
            <person name="Plagens A."/>
            <person name="Rampp M."/>
            <person name="Rosinus A."/>
            <person name="von Jan M."/>
            <person name="Makarova K.S."/>
            <person name="Klenk H.P."/>
            <person name="Schuster S.C."/>
            <person name="Hensel R."/>
        </authorList>
    </citation>
    <scope>NUCLEOTIDE SEQUENCE [LARGE SCALE GENOMIC DNA]</scope>
    <source>
        <strain evidence="3">ATCC 35583 / DSM 2078 / JCM 9277 / NBRC 100435 / Kra 1</strain>
    </source>
</reference>
<feature type="coiled-coil region" evidence="1">
    <location>
        <begin position="79"/>
        <end position="127"/>
    </location>
</feature>
<accession>G4RJW2</accession>
<dbReference type="PANTHER" id="PTHR34314">
    <property type="entry name" value="CRENARCHAEAL PROTEIN, PUTATIVE-RELATED"/>
    <property type="match status" value="1"/>
</dbReference>
<dbReference type="EMBL" id="FN869859">
    <property type="protein sequence ID" value="CCC81857.1"/>
    <property type="molecule type" value="Genomic_DNA"/>
</dbReference>
<organism evidence="2 3">
    <name type="scientific">Thermoproteus tenax (strain ATCC 35583 / DSM 2078 / JCM 9277 / NBRC 100435 / Kra 1)</name>
    <dbReference type="NCBI Taxonomy" id="768679"/>
    <lineage>
        <taxon>Archaea</taxon>
        <taxon>Thermoproteota</taxon>
        <taxon>Thermoprotei</taxon>
        <taxon>Thermoproteales</taxon>
        <taxon>Thermoproteaceae</taxon>
        <taxon>Thermoproteus</taxon>
    </lineage>
</organism>
<dbReference type="PaxDb" id="768679-TTX_1219"/>
<proteinExistence type="predicted"/>
<dbReference type="InterPro" id="IPR024271">
    <property type="entry name" value="DUF3782"/>
</dbReference>
<keyword evidence="1" id="KW-0175">Coiled coil</keyword>
<dbReference type="PATRIC" id="fig|768679.9.peg.1227"/>
<evidence type="ECO:0000256" key="1">
    <source>
        <dbReference type="SAM" id="Coils"/>
    </source>
</evidence>
<dbReference type="HOGENOM" id="CLU_064028_2_1_2"/>
<dbReference type="PANTHER" id="PTHR34314:SF6">
    <property type="entry name" value="DUF3782 DOMAIN-CONTAINING PROTEIN"/>
    <property type="match status" value="1"/>
</dbReference>
<dbReference type="Gene3D" id="1.10.287.950">
    <property type="entry name" value="Methyl-accepting chemotaxis protein"/>
    <property type="match status" value="1"/>
</dbReference>
<dbReference type="Proteomes" id="UP000002654">
    <property type="component" value="Chromosome"/>
</dbReference>
<name>G4RJW2_THETK</name>
<dbReference type="eggNOG" id="arCOG01424">
    <property type="taxonomic scope" value="Archaea"/>
</dbReference>
<dbReference type="InterPro" id="IPR012431">
    <property type="entry name" value="PDDEXK_10"/>
</dbReference>
<gene>
    <name evidence="2" type="ordered locus">TTX_1219</name>
</gene>